<dbReference type="InterPro" id="IPR006767">
    <property type="entry name" value="Cwf19-like_C_dom-2"/>
</dbReference>
<dbReference type="Pfam" id="PF04677">
    <property type="entry name" value="CwfJ_C_1"/>
    <property type="match status" value="1"/>
</dbReference>
<gene>
    <name evidence="5" type="ORF">CLUMA_CG014982</name>
</gene>
<feature type="compositionally biased region" description="Basic and acidic residues" evidence="2">
    <location>
        <begin position="281"/>
        <end position="309"/>
    </location>
</feature>
<dbReference type="EMBL" id="CVRI01000056">
    <property type="protein sequence ID" value="CRL01766.1"/>
    <property type="molecule type" value="Genomic_DNA"/>
</dbReference>
<reference evidence="5 6" key="1">
    <citation type="submission" date="2015-04" db="EMBL/GenBank/DDBJ databases">
        <authorList>
            <person name="Syromyatnikov M.Y."/>
            <person name="Popov V.N."/>
        </authorList>
    </citation>
    <scope>NUCLEOTIDE SEQUENCE [LARGE SCALE GENOMIC DNA]</scope>
</reference>
<protein>
    <submittedName>
        <fullName evidence="5">CLUMA_CG014982, isoform A</fullName>
    </submittedName>
</protein>
<evidence type="ECO:0000313" key="6">
    <source>
        <dbReference type="Proteomes" id="UP000183832"/>
    </source>
</evidence>
<feature type="domain" description="Cwf19-like protein C-terminal" evidence="3">
    <location>
        <begin position="437"/>
        <end position="516"/>
    </location>
</feature>
<dbReference type="GO" id="GO:0000398">
    <property type="term" value="P:mRNA splicing, via spliceosome"/>
    <property type="evidence" value="ECO:0007669"/>
    <property type="project" value="TreeGrafter"/>
</dbReference>
<evidence type="ECO:0000259" key="3">
    <source>
        <dbReference type="Pfam" id="PF04676"/>
    </source>
</evidence>
<evidence type="ECO:0000313" key="5">
    <source>
        <dbReference type="EMBL" id="CRL01766.1"/>
    </source>
</evidence>
<keyword evidence="6" id="KW-1185">Reference proteome</keyword>
<feature type="compositionally biased region" description="Basic and acidic residues" evidence="2">
    <location>
        <begin position="57"/>
        <end position="73"/>
    </location>
</feature>
<dbReference type="PANTHER" id="PTHR12072">
    <property type="entry name" value="CWF19, CELL CYCLE CONTROL PROTEIN"/>
    <property type="match status" value="1"/>
</dbReference>
<accession>A0A1J1IRQ4</accession>
<dbReference type="STRING" id="568069.A0A1J1IRQ4"/>
<feature type="region of interest" description="Disordered" evidence="2">
    <location>
        <begin position="88"/>
        <end position="107"/>
    </location>
</feature>
<feature type="region of interest" description="Disordered" evidence="2">
    <location>
        <begin position="1"/>
        <end position="76"/>
    </location>
</feature>
<feature type="domain" description="Cwf19-like C-terminal" evidence="4">
    <location>
        <begin position="325"/>
        <end position="425"/>
    </location>
</feature>
<name>A0A1J1IRQ4_9DIPT</name>
<dbReference type="Proteomes" id="UP000183832">
    <property type="component" value="Unassembled WGS sequence"/>
</dbReference>
<proteinExistence type="inferred from homology"/>
<feature type="region of interest" description="Disordered" evidence="2">
    <location>
        <begin position="147"/>
        <end position="206"/>
    </location>
</feature>
<sequence>MGKTKREYSSDSHSSSDSFKTKNKRKDKKHSKKKSKKHKSDKKRKHDSSSGDQSDAWIEHNVDKKIPEAKNVQRDSWMSSDNFFLPTFSKEKSNSNKSATETAQHLVYDPATSSRELNPYYKTGECGMPSTFPSFKKPNELDDYESYRERDSVLKSAPANSWRKPRNEEGVQKPWSGSKCSESPMEKIETMPPEKSDSFKKNETMDSHSTTDILTDLQMNEIGAKMIKAELIGNFALAEKLKKKLERAKMLASSSKTLPQDSLKGKVILTNTGSAGTCRPLVEDKNKGRRPQEGRKKSKNVETHEDGERTKYYPDDGKYDIKQMMSKDHVIHIGKKIYLAIPYYEGLVNHHLVITPFQHIPCSTIVDEDIWEEVCNLKKALTQFFHNLNEDIVFFETVKYLNRRPHMEINCIASRDMEMIQFYFKKAIQESEKSTLNRKLINIESDKNIRRSVPKGLPYFWVDFGSTGMAHIIENQETFPTNFAQEIIGGMLNLDDKKWRKPYKERQPWKRIDYFKSLLKPLLETV</sequence>
<comment type="similarity">
    <text evidence="1">Belongs to the CWF19 family.</text>
</comment>
<feature type="compositionally biased region" description="Basic and acidic residues" evidence="2">
    <location>
        <begin position="1"/>
        <end position="10"/>
    </location>
</feature>
<dbReference type="InterPro" id="IPR040194">
    <property type="entry name" value="Cwf19-like"/>
</dbReference>
<organism evidence="5 6">
    <name type="scientific">Clunio marinus</name>
    <dbReference type="NCBI Taxonomy" id="568069"/>
    <lineage>
        <taxon>Eukaryota</taxon>
        <taxon>Metazoa</taxon>
        <taxon>Ecdysozoa</taxon>
        <taxon>Arthropoda</taxon>
        <taxon>Hexapoda</taxon>
        <taxon>Insecta</taxon>
        <taxon>Pterygota</taxon>
        <taxon>Neoptera</taxon>
        <taxon>Endopterygota</taxon>
        <taxon>Diptera</taxon>
        <taxon>Nematocera</taxon>
        <taxon>Chironomoidea</taxon>
        <taxon>Chironomidae</taxon>
        <taxon>Clunio</taxon>
    </lineage>
</organism>
<evidence type="ECO:0000256" key="2">
    <source>
        <dbReference type="SAM" id="MobiDB-lite"/>
    </source>
</evidence>
<feature type="compositionally biased region" description="Basic residues" evidence="2">
    <location>
        <begin position="21"/>
        <end position="46"/>
    </location>
</feature>
<dbReference type="OrthoDB" id="2113965at2759"/>
<dbReference type="PANTHER" id="PTHR12072:SF5">
    <property type="entry name" value="CWF19-LIKE PROTEIN 2"/>
    <property type="match status" value="1"/>
</dbReference>
<dbReference type="Pfam" id="PF04676">
    <property type="entry name" value="CwfJ_C_2"/>
    <property type="match status" value="1"/>
</dbReference>
<dbReference type="GO" id="GO:0071014">
    <property type="term" value="C:post-mRNA release spliceosomal complex"/>
    <property type="evidence" value="ECO:0007669"/>
    <property type="project" value="TreeGrafter"/>
</dbReference>
<feature type="region of interest" description="Disordered" evidence="2">
    <location>
        <begin position="278"/>
        <end position="309"/>
    </location>
</feature>
<feature type="compositionally biased region" description="Basic and acidic residues" evidence="2">
    <location>
        <begin position="184"/>
        <end position="206"/>
    </location>
</feature>
<evidence type="ECO:0000256" key="1">
    <source>
        <dbReference type="ARBA" id="ARBA00006795"/>
    </source>
</evidence>
<dbReference type="InterPro" id="IPR006768">
    <property type="entry name" value="Cwf19-like_C_dom-1"/>
</dbReference>
<dbReference type="AlphaFoldDB" id="A0A1J1IRQ4"/>
<evidence type="ECO:0000259" key="4">
    <source>
        <dbReference type="Pfam" id="PF04677"/>
    </source>
</evidence>